<proteinExistence type="predicted"/>
<reference evidence="4" key="1">
    <citation type="submission" date="2020-05" db="UniProtKB">
        <authorList>
            <consortium name="EnsemblMetazoa"/>
        </authorList>
    </citation>
    <scope>IDENTIFICATION</scope>
    <source>
        <strain evidence="4">BB02</strain>
    </source>
</reference>
<dbReference type="AlphaFoldDB" id="A0A2C9K8P5"/>
<feature type="compositionally biased region" description="Polar residues" evidence="1">
    <location>
        <begin position="241"/>
        <end position="253"/>
    </location>
</feature>
<feature type="compositionally biased region" description="Low complexity" evidence="1">
    <location>
        <begin position="225"/>
        <end position="238"/>
    </location>
</feature>
<dbReference type="OrthoDB" id="504708at2759"/>
<dbReference type="SMART" id="SM00494">
    <property type="entry name" value="ChtBD2"/>
    <property type="match status" value="1"/>
</dbReference>
<dbReference type="SUPFAM" id="SSF88713">
    <property type="entry name" value="Glycoside hydrolase/deacetylase"/>
    <property type="match status" value="1"/>
</dbReference>
<name>A0A2C9K8P5_BIOGL</name>
<feature type="signal peptide" evidence="2">
    <location>
        <begin position="1"/>
        <end position="22"/>
    </location>
</feature>
<dbReference type="InterPro" id="IPR011330">
    <property type="entry name" value="Glyco_hydro/deAcase_b/a-brl"/>
</dbReference>
<dbReference type="InterPro" id="IPR002557">
    <property type="entry name" value="Chitin-bd_dom"/>
</dbReference>
<evidence type="ECO:0000256" key="1">
    <source>
        <dbReference type="SAM" id="MobiDB-lite"/>
    </source>
</evidence>
<dbReference type="GO" id="GO:0008061">
    <property type="term" value="F:chitin binding"/>
    <property type="evidence" value="ECO:0007669"/>
    <property type="project" value="InterPro"/>
</dbReference>
<dbReference type="InterPro" id="IPR052740">
    <property type="entry name" value="CE4"/>
</dbReference>
<dbReference type="Pfam" id="PF01607">
    <property type="entry name" value="CBM_14"/>
    <property type="match status" value="1"/>
</dbReference>
<evidence type="ECO:0000256" key="2">
    <source>
        <dbReference type="SAM" id="SignalP"/>
    </source>
</evidence>
<dbReference type="PANTHER" id="PTHR45985:SF3">
    <property type="entry name" value="CHITIN DEACETYLASE-LIKE 4"/>
    <property type="match status" value="1"/>
</dbReference>
<dbReference type="VEuPathDB" id="VectorBase:BGLB016554"/>
<dbReference type="PROSITE" id="PS50940">
    <property type="entry name" value="CHIT_BIND_II"/>
    <property type="match status" value="1"/>
</dbReference>
<dbReference type="PANTHER" id="PTHR45985">
    <property type="match status" value="1"/>
</dbReference>
<dbReference type="GO" id="GO:0005975">
    <property type="term" value="P:carbohydrate metabolic process"/>
    <property type="evidence" value="ECO:0007669"/>
    <property type="project" value="InterPro"/>
</dbReference>
<accession>A0A2C9K8P5</accession>
<dbReference type="Gene3D" id="2.170.140.10">
    <property type="entry name" value="Chitin binding domain"/>
    <property type="match status" value="1"/>
</dbReference>
<feature type="compositionally biased region" description="Basic and acidic residues" evidence="1">
    <location>
        <begin position="100"/>
        <end position="134"/>
    </location>
</feature>
<dbReference type="KEGG" id="bgt:106056109"/>
<feature type="compositionally biased region" description="Low complexity" evidence="1">
    <location>
        <begin position="135"/>
        <end position="156"/>
    </location>
</feature>
<feature type="region of interest" description="Disordered" evidence="1">
    <location>
        <begin position="88"/>
        <end position="157"/>
    </location>
</feature>
<dbReference type="Gene3D" id="3.20.20.370">
    <property type="entry name" value="Glycoside hydrolase/deacetylase"/>
    <property type="match status" value="1"/>
</dbReference>
<sequence length="572" mass="62915">MHFEKIITSALCLVLMSSVTWAQESSESSYYDESSCDNEHFYCDFDDPSMFYRCMDGVFHSFKCPSGLHFSVSSQTCDWPHKADCSGSDDHLQETGGSKSGHEQAPHGGGEHGSEDHGSSHSSPEESGHSESEHSGSSGSSSSGHSNGGHSASASISKHDLSGDEYWLSKAGGVGKPWWRPSGVSPGQWQDSVKNPPFQPHVPSEPKEGGESESSGGESEKSSTKKSSAPKAKSGSEPAESRSNSANLQSNEGDCDPSSCQLPSCYCPGTAIPRGLSASSVPQMVMLTFDDEVSGAFYGYYQRLFRPGRYNPNGCPVRGCMYVSGSGTEYDLVYPLYAMGNEIASHTISHKFPHTWWSTASYQDFYDESTGMRENLISRAGLPKEAIKGFRVPFLQLGSDNMYSALYDAGFHYDTSMFTGSEQETGDPIWPFTLDYTPSNVYCQHGPCPHKQYPGMWEIPVQRWFGMDGHSCAMPDGCSATGDAEETLEYLKSNFRRFYHSNRAPFGIFIHARWFHTEHNLDGLDRFIDYLLTIDDVYIVTPSQVLEWMKNPTPLSSIRSFGPWSCHGGATD</sequence>
<dbReference type="EnsemblMetazoa" id="BGLB016554-RA">
    <property type="protein sequence ID" value="BGLB016554-PA"/>
    <property type="gene ID" value="BGLB016554"/>
</dbReference>
<protein>
    <recommendedName>
        <fullName evidence="3">Chitin-binding type-2 domain-containing protein</fullName>
    </recommendedName>
</protein>
<organism evidence="4 5">
    <name type="scientific">Biomphalaria glabrata</name>
    <name type="common">Bloodfluke planorb</name>
    <name type="synonym">Freshwater snail</name>
    <dbReference type="NCBI Taxonomy" id="6526"/>
    <lineage>
        <taxon>Eukaryota</taxon>
        <taxon>Metazoa</taxon>
        <taxon>Spiralia</taxon>
        <taxon>Lophotrochozoa</taxon>
        <taxon>Mollusca</taxon>
        <taxon>Gastropoda</taxon>
        <taxon>Heterobranchia</taxon>
        <taxon>Euthyneura</taxon>
        <taxon>Panpulmonata</taxon>
        <taxon>Hygrophila</taxon>
        <taxon>Lymnaeoidea</taxon>
        <taxon>Planorbidae</taxon>
        <taxon>Biomphalaria</taxon>
    </lineage>
</organism>
<feature type="region of interest" description="Disordered" evidence="1">
    <location>
        <begin position="178"/>
        <end position="253"/>
    </location>
</feature>
<dbReference type="VEuPathDB" id="VectorBase:BGLAX_051421"/>
<dbReference type="SUPFAM" id="SSF57625">
    <property type="entry name" value="Invertebrate chitin-binding proteins"/>
    <property type="match status" value="1"/>
</dbReference>
<evidence type="ECO:0000259" key="3">
    <source>
        <dbReference type="PROSITE" id="PS50940"/>
    </source>
</evidence>
<evidence type="ECO:0000313" key="4">
    <source>
        <dbReference type="EnsemblMetazoa" id="BGLB016554-PA"/>
    </source>
</evidence>
<dbReference type="Proteomes" id="UP000076420">
    <property type="component" value="Unassembled WGS sequence"/>
</dbReference>
<gene>
    <name evidence="4" type="primary">106056109</name>
</gene>
<feature type="domain" description="Chitin-binding type-2" evidence="3">
    <location>
        <begin position="33"/>
        <end position="87"/>
    </location>
</feature>
<keyword evidence="2" id="KW-0732">Signal</keyword>
<dbReference type="GO" id="GO:0005576">
    <property type="term" value="C:extracellular region"/>
    <property type="evidence" value="ECO:0007669"/>
    <property type="project" value="InterPro"/>
</dbReference>
<evidence type="ECO:0000313" key="5">
    <source>
        <dbReference type="Proteomes" id="UP000076420"/>
    </source>
</evidence>
<feature type="chain" id="PRO_5012497027" description="Chitin-binding type-2 domain-containing protein" evidence="2">
    <location>
        <begin position="23"/>
        <end position="572"/>
    </location>
</feature>
<dbReference type="InterPro" id="IPR036508">
    <property type="entry name" value="Chitin-bd_dom_sf"/>
</dbReference>